<name>A0ABV2SGB1_9GAMM</name>
<comment type="caution">
    <text evidence="2">The sequence shown here is derived from an EMBL/GenBank/DDBJ whole genome shotgun (WGS) entry which is preliminary data.</text>
</comment>
<protein>
    <submittedName>
        <fullName evidence="2">Type IV pilus assembly protein PilO</fullName>
    </submittedName>
</protein>
<keyword evidence="3" id="KW-1185">Reference proteome</keyword>
<dbReference type="EMBL" id="JBEWTB010000002">
    <property type="protein sequence ID" value="MET4756226.1"/>
    <property type="molecule type" value="Genomic_DNA"/>
</dbReference>
<keyword evidence="1" id="KW-0472">Membrane</keyword>
<dbReference type="Gene3D" id="1.10.287.540">
    <property type="entry name" value="Helix hairpin bin"/>
    <property type="match status" value="1"/>
</dbReference>
<proteinExistence type="predicted"/>
<keyword evidence="1" id="KW-1133">Transmembrane helix</keyword>
<dbReference type="PANTHER" id="PTHR39555:SF1">
    <property type="entry name" value="TYPE IV PILUS INNER MEMBRANE COMPONENT PILO"/>
    <property type="match status" value="1"/>
</dbReference>
<evidence type="ECO:0000313" key="2">
    <source>
        <dbReference type="EMBL" id="MET4756226.1"/>
    </source>
</evidence>
<sequence length="206" mass="23261">MNIGESLKKLNLSELDLADLDFENVGAWPLPIRIISCLLVLLLVIFLGYQFHLSGLQTQLDREVAREKELKEQFRTKAFQSANLGAYREQMRQIEDSFGALVRQLPSDTEVPGLLEDITFTGRGAGLQFEAIKLQPEKTTEFYIELPISITVKGNYHDLGSFVSGVASLPRIVTLHDFSIDPLPGSNKLKMDIVARTYRYNDREAE</sequence>
<evidence type="ECO:0000256" key="1">
    <source>
        <dbReference type="SAM" id="Phobius"/>
    </source>
</evidence>
<feature type="transmembrane region" description="Helical" evidence="1">
    <location>
        <begin position="30"/>
        <end position="49"/>
    </location>
</feature>
<dbReference type="Proteomes" id="UP001549366">
    <property type="component" value="Unassembled WGS sequence"/>
</dbReference>
<accession>A0ABV2SGB1</accession>
<evidence type="ECO:0000313" key="3">
    <source>
        <dbReference type="Proteomes" id="UP001549366"/>
    </source>
</evidence>
<dbReference type="Pfam" id="PF04350">
    <property type="entry name" value="PilO"/>
    <property type="match status" value="1"/>
</dbReference>
<dbReference type="Gene3D" id="3.30.70.60">
    <property type="match status" value="1"/>
</dbReference>
<dbReference type="RefSeq" id="WP_354010578.1">
    <property type="nucleotide sequence ID" value="NZ_JBEWTA010000001.1"/>
</dbReference>
<organism evidence="2 3">
    <name type="scientific">Endozoicomonas lisbonensis</name>
    <dbReference type="NCBI Taxonomy" id="3120522"/>
    <lineage>
        <taxon>Bacteria</taxon>
        <taxon>Pseudomonadati</taxon>
        <taxon>Pseudomonadota</taxon>
        <taxon>Gammaproteobacteria</taxon>
        <taxon>Oceanospirillales</taxon>
        <taxon>Endozoicomonadaceae</taxon>
        <taxon>Endozoicomonas</taxon>
    </lineage>
</organism>
<dbReference type="PANTHER" id="PTHR39555">
    <property type="entry name" value="FIMBRIAL ASSEMBLY PROTEIN PILO-LIKE PROTEIN-RELATED"/>
    <property type="match status" value="1"/>
</dbReference>
<dbReference type="InterPro" id="IPR007445">
    <property type="entry name" value="PilO"/>
</dbReference>
<reference evidence="2 3" key="1">
    <citation type="submission" date="2024-06" db="EMBL/GenBank/DDBJ databases">
        <title>Genomic Encyclopedia of Type Strains, Phase V (KMG-V): Genome sequencing to study the core and pangenomes of soil and plant-associated prokaryotes.</title>
        <authorList>
            <person name="Whitman W."/>
        </authorList>
    </citation>
    <scope>NUCLEOTIDE SEQUENCE [LARGE SCALE GENOMIC DNA]</scope>
    <source>
        <strain evidence="2 3">NE40</strain>
    </source>
</reference>
<keyword evidence="1" id="KW-0812">Transmembrane</keyword>
<dbReference type="PIRSF" id="PIRSF016482">
    <property type="entry name" value="PilO"/>
    <property type="match status" value="1"/>
</dbReference>
<gene>
    <name evidence="2" type="ORF">V5J35_001418</name>
</gene>
<dbReference type="InterPro" id="IPR014717">
    <property type="entry name" value="Transl_elong_EF1B/ribsomal_bS6"/>
</dbReference>